<comment type="similarity">
    <text evidence="1">Belongs to the LytR/CpsA/Psr (LCP) family.</text>
</comment>
<dbReference type="Pfam" id="PF03816">
    <property type="entry name" value="LytR_cpsA_psr"/>
    <property type="match status" value="1"/>
</dbReference>
<proteinExistence type="inferred from homology"/>
<comment type="caution">
    <text evidence="5">The sequence shown here is derived from an EMBL/GenBank/DDBJ whole genome shotgun (WGS) entry which is preliminary data.</text>
</comment>
<evidence type="ECO:0000256" key="1">
    <source>
        <dbReference type="ARBA" id="ARBA00006068"/>
    </source>
</evidence>
<feature type="non-terminal residue" evidence="5">
    <location>
        <position position="301"/>
    </location>
</feature>
<feature type="domain" description="Cell envelope-related transcriptional attenuator" evidence="4">
    <location>
        <begin position="115"/>
        <end position="275"/>
    </location>
</feature>
<gene>
    <name evidence="5" type="ORF">COT25_03845</name>
</gene>
<protein>
    <recommendedName>
        <fullName evidence="4">Cell envelope-related transcriptional attenuator domain-containing protein</fullName>
    </recommendedName>
</protein>
<dbReference type="AlphaFoldDB" id="A0A2H0YSR6"/>
<accession>A0A2H0YSR6</accession>
<dbReference type="EMBL" id="PEXV01000126">
    <property type="protein sequence ID" value="PIS41309.1"/>
    <property type="molecule type" value="Genomic_DNA"/>
</dbReference>
<dbReference type="NCBIfam" id="TIGR00350">
    <property type="entry name" value="lytR_cpsA_psr"/>
    <property type="match status" value="1"/>
</dbReference>
<dbReference type="PANTHER" id="PTHR33392:SF6">
    <property type="entry name" value="POLYISOPRENYL-TEICHOIC ACID--PEPTIDOGLYCAN TEICHOIC ACID TRANSFERASE TAGU"/>
    <property type="match status" value="1"/>
</dbReference>
<evidence type="ECO:0000256" key="3">
    <source>
        <dbReference type="SAM" id="Phobius"/>
    </source>
</evidence>
<dbReference type="Gene3D" id="3.40.630.190">
    <property type="entry name" value="LCP protein"/>
    <property type="match status" value="1"/>
</dbReference>
<evidence type="ECO:0000313" key="6">
    <source>
        <dbReference type="Proteomes" id="UP000228711"/>
    </source>
</evidence>
<dbReference type="Proteomes" id="UP000228711">
    <property type="component" value="Unassembled WGS sequence"/>
</dbReference>
<evidence type="ECO:0000313" key="5">
    <source>
        <dbReference type="EMBL" id="PIS41309.1"/>
    </source>
</evidence>
<keyword evidence="3" id="KW-0472">Membrane</keyword>
<name>A0A2H0YSR6_9BACT</name>
<reference evidence="6" key="1">
    <citation type="submission" date="2017-09" db="EMBL/GenBank/DDBJ databases">
        <title>Depth-based differentiation of microbial function through sediment-hosted aquifers and enrichment of novel symbionts in the deep terrestrial subsurface.</title>
        <authorList>
            <person name="Probst A.J."/>
            <person name="Ladd B."/>
            <person name="Jarett J.K."/>
            <person name="Geller-Mcgrath D.E."/>
            <person name="Sieber C.M.K."/>
            <person name="Emerson J.B."/>
            <person name="Anantharaman K."/>
            <person name="Thomas B.C."/>
            <person name="Malmstrom R."/>
            <person name="Stieglmeier M."/>
            <person name="Klingl A."/>
            <person name="Woyke T."/>
            <person name="Ryan C.M."/>
            <person name="Banfield J.F."/>
        </authorList>
    </citation>
    <scope>NUCLEOTIDE SEQUENCE [LARGE SCALE GENOMIC DNA]</scope>
</reference>
<evidence type="ECO:0000256" key="2">
    <source>
        <dbReference type="SAM" id="MobiDB-lite"/>
    </source>
</evidence>
<dbReference type="PANTHER" id="PTHR33392">
    <property type="entry name" value="POLYISOPRENYL-TEICHOIC ACID--PEPTIDOGLYCAN TEICHOIC ACID TRANSFERASE TAGU"/>
    <property type="match status" value="1"/>
</dbReference>
<dbReference type="InterPro" id="IPR004474">
    <property type="entry name" value="LytR_CpsA_psr"/>
</dbReference>
<evidence type="ECO:0000259" key="4">
    <source>
        <dbReference type="Pfam" id="PF03816"/>
    </source>
</evidence>
<sequence length="301" mass="33099">MISRDLLQKKKPSNTPEPIQHTEEHHQETPDKAHPWRRMIIVLILAVFVFAGILGYKAYSVGSRIIAQDEGTSLFDQIRSLVSAPDKPLKGEDDGRVNILLMGFGGSGHQGAYLTDTMIVASLKPATKEVAMISVPRDLFTEIPGYGYRKINNAFAFGHAEGVDGGGESLAQATIQSTLGIPIHYYAWVDFTGFEKIIDDIGGVTVHVDQSFVDYTYPTLDYGYQTVRFTEGDQTMDGDTALKYVRSRHGTNGEGSDFARSKRQQKVILAVKEKLSGFGTLANPSKVNAVLNDLSTHMKTN</sequence>
<keyword evidence="3" id="KW-0812">Transmembrane</keyword>
<feature type="compositionally biased region" description="Basic and acidic residues" evidence="2">
    <location>
        <begin position="20"/>
        <end position="31"/>
    </location>
</feature>
<feature type="region of interest" description="Disordered" evidence="2">
    <location>
        <begin position="1"/>
        <end position="31"/>
    </location>
</feature>
<organism evidence="5 6">
    <name type="scientific">Candidatus Kerfeldbacteria bacterium CG08_land_8_20_14_0_20_42_7</name>
    <dbReference type="NCBI Taxonomy" id="2014245"/>
    <lineage>
        <taxon>Bacteria</taxon>
        <taxon>Candidatus Kerfeldiibacteriota</taxon>
    </lineage>
</organism>
<keyword evidence="3" id="KW-1133">Transmembrane helix</keyword>
<dbReference type="InterPro" id="IPR050922">
    <property type="entry name" value="LytR/CpsA/Psr_CW_biosynth"/>
</dbReference>
<feature type="transmembrane region" description="Helical" evidence="3">
    <location>
        <begin position="40"/>
        <end position="59"/>
    </location>
</feature>